<organism evidence="2 3">
    <name type="scientific">Streptomyces mutabilis</name>
    <dbReference type="NCBI Taxonomy" id="67332"/>
    <lineage>
        <taxon>Bacteria</taxon>
        <taxon>Bacillati</taxon>
        <taxon>Actinomycetota</taxon>
        <taxon>Actinomycetes</taxon>
        <taxon>Kitasatosporales</taxon>
        <taxon>Streptomycetaceae</taxon>
        <taxon>Streptomyces</taxon>
    </lineage>
</organism>
<evidence type="ECO:0000313" key="3">
    <source>
        <dbReference type="Proteomes" id="UP000029095"/>
    </source>
</evidence>
<sequence>MTGHTVAVIPGRVATVLEVRSVPRPWSEWCVMKLVVQELLTLGGVSQGPGSPDEDNGDGFTRGGRLVPYLDVEFDRLAGAWLGEAGAFLFGRRTCRKRTGRGRCPACVAVRHQQDVKIAVLRQCGVKLAWASIGMAETGGGSDARARQRAPVPEPSGRIRGEGMARVGVAAVQLLPSSGEPGHAHRRRRGPGTASSSPYEPGSRRIRG</sequence>
<dbReference type="HOGENOM" id="CLU_1320310_0_0_11"/>
<reference evidence="2 3" key="1">
    <citation type="submission" date="2014-05" db="EMBL/GenBank/DDBJ databases">
        <title>Complete genome sequence of the Streptomyces mutabilis TRM45540.</title>
        <authorList>
            <person name="Luo X."/>
            <person name="Zhang L."/>
        </authorList>
    </citation>
    <scope>NUCLEOTIDE SEQUENCE [LARGE SCALE GENOMIC DNA]</scope>
    <source>
        <strain evidence="2 3">TRM45540</strain>
    </source>
</reference>
<dbReference type="EMBL" id="JNFQ01000001">
    <property type="protein sequence ID" value="KFG74826.1"/>
    <property type="molecule type" value="Genomic_DNA"/>
</dbReference>
<dbReference type="AlphaFoldDB" id="A0A086N108"/>
<dbReference type="Proteomes" id="UP000029095">
    <property type="component" value="Unassembled WGS sequence"/>
</dbReference>
<proteinExistence type="predicted"/>
<evidence type="ECO:0000313" key="2">
    <source>
        <dbReference type="EMBL" id="KFG74826.1"/>
    </source>
</evidence>
<name>A0A086N108_9ACTN</name>
<comment type="caution">
    <text evidence="2">The sequence shown here is derived from an EMBL/GenBank/DDBJ whole genome shotgun (WGS) entry which is preliminary data.</text>
</comment>
<accession>A0A086N108</accession>
<evidence type="ECO:0000256" key="1">
    <source>
        <dbReference type="SAM" id="MobiDB-lite"/>
    </source>
</evidence>
<dbReference type="STRING" id="1915400.FM21_01285"/>
<feature type="region of interest" description="Disordered" evidence="1">
    <location>
        <begin position="137"/>
        <end position="163"/>
    </location>
</feature>
<protein>
    <submittedName>
        <fullName evidence="2">Uncharacterized protein</fullName>
    </submittedName>
</protein>
<gene>
    <name evidence="2" type="ORF">FM21_01285</name>
</gene>
<keyword evidence="3" id="KW-1185">Reference proteome</keyword>
<feature type="region of interest" description="Disordered" evidence="1">
    <location>
        <begin position="175"/>
        <end position="208"/>
    </location>
</feature>